<keyword evidence="2" id="KW-1185">Reference proteome</keyword>
<comment type="caution">
    <text evidence="1">The sequence shown here is derived from an EMBL/GenBank/DDBJ whole genome shotgun (WGS) entry which is preliminary data.</text>
</comment>
<reference evidence="1 2" key="1">
    <citation type="journal article" date="2022" name="New Phytol.">
        <title>Ecological generalism drives hyperdiversity of secondary metabolite gene clusters in xylarialean endophytes.</title>
        <authorList>
            <person name="Franco M.E.E."/>
            <person name="Wisecaver J.H."/>
            <person name="Arnold A.E."/>
            <person name="Ju Y.M."/>
            <person name="Slot J.C."/>
            <person name="Ahrendt S."/>
            <person name="Moore L.P."/>
            <person name="Eastman K.E."/>
            <person name="Scott K."/>
            <person name="Konkel Z."/>
            <person name="Mondo S.J."/>
            <person name="Kuo A."/>
            <person name="Hayes R.D."/>
            <person name="Haridas S."/>
            <person name="Andreopoulos B."/>
            <person name="Riley R."/>
            <person name="LaButti K."/>
            <person name="Pangilinan J."/>
            <person name="Lipzen A."/>
            <person name="Amirebrahimi M."/>
            <person name="Yan J."/>
            <person name="Adam C."/>
            <person name="Keymanesh K."/>
            <person name="Ng V."/>
            <person name="Louie K."/>
            <person name="Northen T."/>
            <person name="Drula E."/>
            <person name="Henrissat B."/>
            <person name="Hsieh H.M."/>
            <person name="Youens-Clark K."/>
            <person name="Lutzoni F."/>
            <person name="Miadlikowska J."/>
            <person name="Eastwood D.C."/>
            <person name="Hamelin R.C."/>
            <person name="Grigoriev I.V."/>
            <person name="U'Ren J.M."/>
        </authorList>
    </citation>
    <scope>NUCLEOTIDE SEQUENCE [LARGE SCALE GENOMIC DNA]</scope>
    <source>
        <strain evidence="1 2">ER1909</strain>
    </source>
</reference>
<name>A0ACC0DEM4_9PEZI</name>
<organism evidence="1 2">
    <name type="scientific">Hypoxylon rubiginosum</name>
    <dbReference type="NCBI Taxonomy" id="110542"/>
    <lineage>
        <taxon>Eukaryota</taxon>
        <taxon>Fungi</taxon>
        <taxon>Dikarya</taxon>
        <taxon>Ascomycota</taxon>
        <taxon>Pezizomycotina</taxon>
        <taxon>Sordariomycetes</taxon>
        <taxon>Xylariomycetidae</taxon>
        <taxon>Xylariales</taxon>
        <taxon>Hypoxylaceae</taxon>
        <taxon>Hypoxylon</taxon>
    </lineage>
</organism>
<proteinExistence type="predicted"/>
<gene>
    <name evidence="1" type="ORF">F4821DRAFT_267501</name>
</gene>
<accession>A0ACC0DEM4</accession>
<dbReference type="EMBL" id="MU394287">
    <property type="protein sequence ID" value="KAI6091224.1"/>
    <property type="molecule type" value="Genomic_DNA"/>
</dbReference>
<evidence type="ECO:0000313" key="1">
    <source>
        <dbReference type="EMBL" id="KAI6091224.1"/>
    </source>
</evidence>
<evidence type="ECO:0000313" key="2">
    <source>
        <dbReference type="Proteomes" id="UP001497680"/>
    </source>
</evidence>
<sequence length="242" mass="26851">MEPYRRSASSVSVRSWQLAKVGLHLLSLVSCAVVLGLSVSWTWEDGSGIGILTIPISIATAAWTVAELLAVFVRRRSAPGRGIHPGAHVGAQLIIFLLMILALFYSGMLWRNVKRSIAPCNDWAREPGNPDLAYQNSTGVNTNGRYTSTSAFFCPEDYREKVNNAAYQAAVQALIAFSALLWAIHFTLFIRACIETQRRNKEPPVLMVYHQQPMWPAPYGTNHPYGGDPQRRPASTKDMNYA</sequence>
<dbReference type="Proteomes" id="UP001497680">
    <property type="component" value="Unassembled WGS sequence"/>
</dbReference>
<protein>
    <submittedName>
        <fullName evidence="1">Uncharacterized protein</fullName>
    </submittedName>
</protein>